<dbReference type="RefSeq" id="WP_307191456.1">
    <property type="nucleotide sequence ID" value="NZ_JAUSUN010000005.1"/>
</dbReference>
<gene>
    <name evidence="2" type="ORF">J2S25_001104</name>
</gene>
<evidence type="ECO:0000313" key="3">
    <source>
        <dbReference type="Proteomes" id="UP001242313"/>
    </source>
</evidence>
<protein>
    <recommendedName>
        <fullName evidence="4">Glycosyltransferase RgtA/B/C/D-like domain-containing protein</fullName>
    </recommendedName>
</protein>
<name>A0ABU0FSM5_9BACI</name>
<proteinExistence type="predicted"/>
<feature type="transmembrane region" description="Helical" evidence="1">
    <location>
        <begin position="304"/>
        <end position="325"/>
    </location>
</feature>
<sequence>MNFMKFHKAMWIGFSSLAILYVFLNQFSHLNSFVSSWDQVDFVLALDRYDLRAMQPHFPGYPYFILAGLLMNKWLQDPGQALVAVNVLAYASSLVPVYMLASRVVSKESAYLVSALLYTASYPLIIVNQPMSEGAALAGFWWFFWSIVAAESKSSGKWLLLPLFLFSVLLGIRLSYLPMGIGIVYLLYKKWKAQELPLQSVIKFVVIAVLFQLIWVGGLILTEGSFVSFLELAFGFTGGHFKEWGGTSASNDLSFLTRMKAFVLTNILWWGIFSQTTILMVLYIVMGSMIFLPARKSGVWKETTVQLSLLLLLAYGGWAFFAQNIDKPRHILPLALLIVFLGSLFFLRKRAGKSPRYLAIGLIIAQAIVSTSYVQKQAESFPAVYQLANYLQEQPDGFVVYTWEETRVMQFLGMTYPHKRVYTYEVFLHDQQVYEGKTIYVTNSVLEGFRAQGVDLGGRLEAVKTFSSNEIFDPVYHEIVLYKWTP</sequence>
<feature type="transmembrane region" description="Helical" evidence="1">
    <location>
        <begin position="267"/>
        <end position="292"/>
    </location>
</feature>
<keyword evidence="1" id="KW-0812">Transmembrane</keyword>
<dbReference type="Proteomes" id="UP001242313">
    <property type="component" value="Unassembled WGS sequence"/>
</dbReference>
<feature type="transmembrane region" description="Helical" evidence="1">
    <location>
        <begin position="82"/>
        <end position="104"/>
    </location>
</feature>
<evidence type="ECO:0000313" key="2">
    <source>
        <dbReference type="EMBL" id="MDQ0412922.1"/>
    </source>
</evidence>
<feature type="transmembrane region" description="Helical" evidence="1">
    <location>
        <begin position="200"/>
        <end position="221"/>
    </location>
</feature>
<evidence type="ECO:0000256" key="1">
    <source>
        <dbReference type="SAM" id="Phobius"/>
    </source>
</evidence>
<keyword evidence="1" id="KW-0472">Membrane</keyword>
<feature type="transmembrane region" description="Helical" evidence="1">
    <location>
        <begin position="331"/>
        <end position="348"/>
    </location>
</feature>
<comment type="caution">
    <text evidence="2">The sequence shown here is derived from an EMBL/GenBank/DDBJ whole genome shotgun (WGS) entry which is preliminary data.</text>
</comment>
<reference evidence="2 3" key="1">
    <citation type="submission" date="2023-07" db="EMBL/GenBank/DDBJ databases">
        <title>Genomic Encyclopedia of Type Strains, Phase IV (KMG-IV): sequencing the most valuable type-strain genomes for metagenomic binning, comparative biology and taxonomic classification.</title>
        <authorList>
            <person name="Goeker M."/>
        </authorList>
    </citation>
    <scope>NUCLEOTIDE SEQUENCE [LARGE SCALE GENOMIC DNA]</scope>
    <source>
        <strain evidence="2 3">DSM 19598</strain>
    </source>
</reference>
<keyword evidence="3" id="KW-1185">Reference proteome</keyword>
<evidence type="ECO:0008006" key="4">
    <source>
        <dbReference type="Google" id="ProtNLM"/>
    </source>
</evidence>
<feature type="transmembrane region" description="Helical" evidence="1">
    <location>
        <begin position="110"/>
        <end position="127"/>
    </location>
</feature>
<feature type="transmembrane region" description="Helical" evidence="1">
    <location>
        <begin position="158"/>
        <end position="188"/>
    </location>
</feature>
<organism evidence="2 3">
    <name type="scientific">Mesobacillus stamsii</name>
    <dbReference type="NCBI Taxonomy" id="225347"/>
    <lineage>
        <taxon>Bacteria</taxon>
        <taxon>Bacillati</taxon>
        <taxon>Bacillota</taxon>
        <taxon>Bacilli</taxon>
        <taxon>Bacillales</taxon>
        <taxon>Bacillaceae</taxon>
        <taxon>Mesobacillus</taxon>
    </lineage>
</organism>
<dbReference type="EMBL" id="JAUSUN010000005">
    <property type="protein sequence ID" value="MDQ0412922.1"/>
    <property type="molecule type" value="Genomic_DNA"/>
</dbReference>
<keyword evidence="1" id="KW-1133">Transmembrane helix</keyword>
<accession>A0ABU0FSM5</accession>